<keyword evidence="2" id="KW-0808">Transferase</keyword>
<dbReference type="GO" id="GO:0016740">
    <property type="term" value="F:transferase activity"/>
    <property type="evidence" value="ECO:0007669"/>
    <property type="project" value="UniProtKB-KW"/>
</dbReference>
<evidence type="ECO:0000259" key="1">
    <source>
        <dbReference type="Pfam" id="PF13524"/>
    </source>
</evidence>
<evidence type="ECO:0000313" key="3">
    <source>
        <dbReference type="Proteomes" id="UP000292919"/>
    </source>
</evidence>
<dbReference type="Gene3D" id="3.40.50.2000">
    <property type="entry name" value="Glycogen Phosphorylase B"/>
    <property type="match status" value="1"/>
</dbReference>
<reference evidence="2 3" key="1">
    <citation type="submission" date="2018-12" db="EMBL/GenBank/DDBJ databases">
        <title>First genome draft of Desulfovibrio legallis sp. nov.</title>
        <authorList>
            <person name="Ben Dhia O."/>
            <person name="Najjari A."/>
            <person name="Ferjani R."/>
            <person name="Fhoula I."/>
            <person name="Fardeau M.-L."/>
            <person name="Boudabbous A."/>
            <person name="Ouzari H.I."/>
        </authorList>
    </citation>
    <scope>NUCLEOTIDE SEQUENCE [LARGE SCALE GENOMIC DNA]</scope>
    <source>
        <strain evidence="2 3">H1T</strain>
    </source>
</reference>
<dbReference type="InterPro" id="IPR055259">
    <property type="entry name" value="YkvP/CgeB_Glyco_trans-like"/>
</dbReference>
<dbReference type="AlphaFoldDB" id="A0A6H3FE80"/>
<dbReference type="Proteomes" id="UP000292919">
    <property type="component" value="Unassembled WGS sequence"/>
</dbReference>
<name>A0A6H3FE80_9BACT</name>
<feature type="domain" description="Spore protein YkvP/CgeB glycosyl transferase-like" evidence="1">
    <location>
        <begin position="205"/>
        <end position="311"/>
    </location>
</feature>
<dbReference type="Pfam" id="PF13524">
    <property type="entry name" value="Glyco_trans_1_2"/>
    <property type="match status" value="1"/>
</dbReference>
<gene>
    <name evidence="2" type="ORF">EB812_00730</name>
</gene>
<accession>A0A6H3FE80</accession>
<protein>
    <submittedName>
        <fullName evidence="2">Glycosyltransferase family 1 protein</fullName>
    </submittedName>
</protein>
<sequence length="368" mass="40947">MNEIPKEIRLRRADGSECAERPWQWGRDVDERILVFGGTYLCDALKKLGFQVLHMGPGAHQGLVLEHPVTAARLWQLLAARGFLPDAFFYADNGNLPLLLNPEDVPCPSAFYSIDTYCNPWHIPYARGFDLALAAQKDHLQLFMGEGQSCRWLPLFYPGEPPSMPLWESRDVPVVFVGTLGHKNNPDRQPFLQGFKRRHPLVCRSGDYRPLFARSRIVLNQTAFSELNFRVFEAMAWGAALLMEQCANGLTELFCPGENILPPYPRNDADAAAAAAATALADPVGLAAVAAAGQALVAARHTALVRARTLVGLLRWVRTTEQWQTRLQAEHEVRRRAVHTAFGMLAGELVGPDWGSYREFFARVACGA</sequence>
<dbReference type="EMBL" id="SIXC01000001">
    <property type="protein sequence ID" value="TBH81844.1"/>
    <property type="molecule type" value="Genomic_DNA"/>
</dbReference>
<comment type="caution">
    <text evidence="2">The sequence shown here is derived from an EMBL/GenBank/DDBJ whole genome shotgun (WGS) entry which is preliminary data.</text>
</comment>
<proteinExistence type="predicted"/>
<keyword evidence="3" id="KW-1185">Reference proteome</keyword>
<evidence type="ECO:0000313" key="2">
    <source>
        <dbReference type="EMBL" id="TBH81844.1"/>
    </source>
</evidence>
<dbReference type="SUPFAM" id="SSF53756">
    <property type="entry name" value="UDP-Glycosyltransferase/glycogen phosphorylase"/>
    <property type="match status" value="1"/>
</dbReference>
<organism evidence="2 3">
    <name type="scientific">Desulfovibrio legallii</name>
    <dbReference type="NCBI Taxonomy" id="571438"/>
    <lineage>
        <taxon>Bacteria</taxon>
        <taxon>Pseudomonadati</taxon>
        <taxon>Thermodesulfobacteriota</taxon>
        <taxon>Desulfovibrionia</taxon>
        <taxon>Desulfovibrionales</taxon>
        <taxon>Desulfovibrionaceae</taxon>
        <taxon>Desulfovibrio</taxon>
    </lineage>
</organism>